<protein>
    <recommendedName>
        <fullName evidence="3">Putative gamma-glutamylcyclotransferase</fullName>
    </recommendedName>
</protein>
<dbReference type="Pfam" id="PF06094">
    <property type="entry name" value="GGACT"/>
    <property type="match status" value="1"/>
</dbReference>
<evidence type="ECO:0000256" key="2">
    <source>
        <dbReference type="ARBA" id="ARBA00022679"/>
    </source>
</evidence>
<evidence type="ECO:0000256" key="1">
    <source>
        <dbReference type="ARBA" id="ARBA00008861"/>
    </source>
</evidence>
<dbReference type="Gene3D" id="3.10.490.10">
    <property type="entry name" value="Gamma-glutamyl cyclotransferase-like"/>
    <property type="match status" value="1"/>
</dbReference>
<evidence type="ECO:0000313" key="6">
    <source>
        <dbReference type="Proteomes" id="UP001303760"/>
    </source>
</evidence>
<keyword evidence="6" id="KW-1185">Reference proteome</keyword>
<accession>A0AAN7HEK6</accession>
<evidence type="ECO:0000313" key="5">
    <source>
        <dbReference type="EMBL" id="KAK4242267.1"/>
    </source>
</evidence>
<dbReference type="InterPro" id="IPR009288">
    <property type="entry name" value="AIG2-like_dom"/>
</dbReference>
<feature type="domain" description="Gamma-glutamylcyclotransferase AIG2-like" evidence="4">
    <location>
        <begin position="20"/>
        <end position="151"/>
    </location>
</feature>
<comment type="caution">
    <text evidence="5">The sequence shown here is derived from an EMBL/GenBank/DDBJ whole genome shotgun (WGS) entry which is preliminary data.</text>
</comment>
<reference evidence="5" key="1">
    <citation type="journal article" date="2023" name="Mol. Phylogenet. Evol.">
        <title>Genome-scale phylogeny and comparative genomics of the fungal order Sordariales.</title>
        <authorList>
            <person name="Hensen N."/>
            <person name="Bonometti L."/>
            <person name="Westerberg I."/>
            <person name="Brannstrom I.O."/>
            <person name="Guillou S."/>
            <person name="Cros-Aarteil S."/>
            <person name="Calhoun S."/>
            <person name="Haridas S."/>
            <person name="Kuo A."/>
            <person name="Mondo S."/>
            <person name="Pangilinan J."/>
            <person name="Riley R."/>
            <person name="LaButti K."/>
            <person name="Andreopoulos B."/>
            <person name="Lipzen A."/>
            <person name="Chen C."/>
            <person name="Yan M."/>
            <person name="Daum C."/>
            <person name="Ng V."/>
            <person name="Clum A."/>
            <person name="Steindorff A."/>
            <person name="Ohm R.A."/>
            <person name="Martin F."/>
            <person name="Silar P."/>
            <person name="Natvig D.O."/>
            <person name="Lalanne C."/>
            <person name="Gautier V."/>
            <person name="Ament-Velasquez S.L."/>
            <person name="Kruys A."/>
            <person name="Hutchinson M.I."/>
            <person name="Powell A.J."/>
            <person name="Barry K."/>
            <person name="Miller A.N."/>
            <person name="Grigoriev I.V."/>
            <person name="Debuchy R."/>
            <person name="Gladieux P."/>
            <person name="Hiltunen Thoren M."/>
            <person name="Johannesson H."/>
        </authorList>
    </citation>
    <scope>NUCLEOTIDE SEQUENCE</scope>
    <source>
        <strain evidence="5">CBS 532.94</strain>
    </source>
</reference>
<reference evidence="5" key="2">
    <citation type="submission" date="2023-05" db="EMBL/GenBank/DDBJ databases">
        <authorList>
            <consortium name="Lawrence Berkeley National Laboratory"/>
            <person name="Steindorff A."/>
            <person name="Hensen N."/>
            <person name="Bonometti L."/>
            <person name="Westerberg I."/>
            <person name="Brannstrom I.O."/>
            <person name="Guillou S."/>
            <person name="Cros-Aarteil S."/>
            <person name="Calhoun S."/>
            <person name="Haridas S."/>
            <person name="Kuo A."/>
            <person name="Mondo S."/>
            <person name="Pangilinan J."/>
            <person name="Riley R."/>
            <person name="Labutti K."/>
            <person name="Andreopoulos B."/>
            <person name="Lipzen A."/>
            <person name="Chen C."/>
            <person name="Yanf M."/>
            <person name="Daum C."/>
            <person name="Ng V."/>
            <person name="Clum A."/>
            <person name="Ohm R."/>
            <person name="Martin F."/>
            <person name="Silar P."/>
            <person name="Natvig D."/>
            <person name="Lalanne C."/>
            <person name="Gautier V."/>
            <person name="Ament-Velasquez S.L."/>
            <person name="Kruys A."/>
            <person name="Hutchinson M.I."/>
            <person name="Powell A.J."/>
            <person name="Barry K."/>
            <person name="Miller A.N."/>
            <person name="Grigoriev I.V."/>
            <person name="Debuchy R."/>
            <person name="Gladieux P."/>
            <person name="Thoren M.H."/>
            <person name="Johannesson H."/>
        </authorList>
    </citation>
    <scope>NUCLEOTIDE SEQUENCE</scope>
    <source>
        <strain evidence="5">CBS 532.94</strain>
    </source>
</reference>
<dbReference type="PANTHER" id="PTHR31544:SF2">
    <property type="entry name" value="AIG2-LIKE PROTEIN D"/>
    <property type="match status" value="1"/>
</dbReference>
<evidence type="ECO:0000259" key="4">
    <source>
        <dbReference type="Pfam" id="PF06094"/>
    </source>
</evidence>
<dbReference type="PANTHER" id="PTHR31544">
    <property type="entry name" value="AIG2-LIKE PROTEIN D"/>
    <property type="match status" value="1"/>
</dbReference>
<dbReference type="InterPro" id="IPR036568">
    <property type="entry name" value="GGCT-like_sf"/>
</dbReference>
<dbReference type="GO" id="GO:0016740">
    <property type="term" value="F:transferase activity"/>
    <property type="evidence" value="ECO:0007669"/>
    <property type="project" value="UniProtKB-KW"/>
</dbReference>
<dbReference type="SUPFAM" id="SSF110857">
    <property type="entry name" value="Gamma-glutamyl cyclotransferase-like"/>
    <property type="match status" value="1"/>
</dbReference>
<sequence length="193" mass="21607">MASGNSRKSANSDEGTYCAFFYGTLMVPDVFYSVCYGTKNVPEAIAKLHTFQSAILPGYCRRRVKDADYPGIVADKDHEVVGIYATGLTKANIQKLDYFEGGQYERRTLTVKVLPGQSGDLKGQGMVEGSERKAEVYVFLDKRELEEKEWSLEDFRRDKLRFWTRAGYVFEDCDPNDTAAVGAEAGESYAQAD</sequence>
<proteinExistence type="inferred from homology"/>
<dbReference type="CDD" id="cd06661">
    <property type="entry name" value="GGCT_like"/>
    <property type="match status" value="1"/>
</dbReference>
<organism evidence="5 6">
    <name type="scientific">Achaetomium macrosporum</name>
    <dbReference type="NCBI Taxonomy" id="79813"/>
    <lineage>
        <taxon>Eukaryota</taxon>
        <taxon>Fungi</taxon>
        <taxon>Dikarya</taxon>
        <taxon>Ascomycota</taxon>
        <taxon>Pezizomycotina</taxon>
        <taxon>Sordariomycetes</taxon>
        <taxon>Sordariomycetidae</taxon>
        <taxon>Sordariales</taxon>
        <taxon>Chaetomiaceae</taxon>
        <taxon>Achaetomium</taxon>
    </lineage>
</organism>
<dbReference type="InterPro" id="IPR013024">
    <property type="entry name" value="GGCT-like"/>
</dbReference>
<dbReference type="InterPro" id="IPR045038">
    <property type="entry name" value="AIG2-like"/>
</dbReference>
<dbReference type="AlphaFoldDB" id="A0AAN7HEK6"/>
<dbReference type="EMBL" id="MU860010">
    <property type="protein sequence ID" value="KAK4242267.1"/>
    <property type="molecule type" value="Genomic_DNA"/>
</dbReference>
<gene>
    <name evidence="5" type="ORF">C8A03DRAFT_29528</name>
</gene>
<comment type="similarity">
    <text evidence="1">Belongs to the gamma-glutamylcyclotransferase family.</text>
</comment>
<name>A0AAN7HEK6_9PEZI</name>
<dbReference type="Proteomes" id="UP001303760">
    <property type="component" value="Unassembled WGS sequence"/>
</dbReference>
<evidence type="ECO:0000256" key="3">
    <source>
        <dbReference type="ARBA" id="ARBA00030602"/>
    </source>
</evidence>
<keyword evidence="2" id="KW-0808">Transferase</keyword>